<feature type="compositionally biased region" description="Acidic residues" evidence="1">
    <location>
        <begin position="426"/>
        <end position="436"/>
    </location>
</feature>
<accession>A0ABQ8ZF81</accession>
<evidence type="ECO:0000259" key="3">
    <source>
        <dbReference type="Pfam" id="PF07699"/>
    </source>
</evidence>
<dbReference type="CDD" id="cd00185">
    <property type="entry name" value="TNFRSF"/>
    <property type="match status" value="2"/>
</dbReference>
<name>A0ABQ8ZF81_9EUKA</name>
<feature type="transmembrane region" description="Helical" evidence="2">
    <location>
        <begin position="884"/>
        <end position="903"/>
    </location>
</feature>
<gene>
    <name evidence="4" type="ORF">M0813_11433</name>
</gene>
<feature type="transmembrane region" description="Helical" evidence="2">
    <location>
        <begin position="755"/>
        <end position="776"/>
    </location>
</feature>
<keyword evidence="2" id="KW-1133">Transmembrane helix</keyword>
<feature type="compositionally biased region" description="Basic and acidic residues" evidence="1">
    <location>
        <begin position="440"/>
        <end position="453"/>
    </location>
</feature>
<feature type="compositionally biased region" description="Low complexity" evidence="1">
    <location>
        <begin position="454"/>
        <end position="464"/>
    </location>
</feature>
<dbReference type="Gene3D" id="2.10.50.10">
    <property type="entry name" value="Tumor Necrosis Factor Receptor, subunit A, domain 2"/>
    <property type="match status" value="4"/>
</dbReference>
<reference evidence="4" key="1">
    <citation type="submission" date="2022-08" db="EMBL/GenBank/DDBJ databases">
        <title>Novel sulfate-reducing endosymbionts in the free-living metamonad Anaeramoeba.</title>
        <authorList>
            <person name="Jerlstrom-Hultqvist J."/>
            <person name="Cepicka I."/>
            <person name="Gallot-Lavallee L."/>
            <person name="Salas-Leiva D."/>
            <person name="Curtis B.A."/>
            <person name="Zahonova K."/>
            <person name="Pipaliya S."/>
            <person name="Dacks J."/>
            <person name="Roger A.J."/>
        </authorList>
    </citation>
    <scope>NUCLEOTIDE SEQUENCE</scope>
    <source>
        <strain evidence="4">Schooner1</strain>
    </source>
</reference>
<feature type="transmembrane region" description="Helical" evidence="2">
    <location>
        <begin position="569"/>
        <end position="587"/>
    </location>
</feature>
<feature type="compositionally biased region" description="Low complexity" evidence="1">
    <location>
        <begin position="11"/>
        <end position="30"/>
    </location>
</feature>
<evidence type="ECO:0000313" key="5">
    <source>
        <dbReference type="Proteomes" id="UP001150062"/>
    </source>
</evidence>
<feature type="transmembrane region" description="Helical" evidence="2">
    <location>
        <begin position="860"/>
        <end position="878"/>
    </location>
</feature>
<evidence type="ECO:0000256" key="1">
    <source>
        <dbReference type="SAM" id="MobiDB-lite"/>
    </source>
</evidence>
<dbReference type="PANTHER" id="PTHR46967">
    <property type="entry name" value="INSULIN-LIKE GROWTH FACTOR BINDING PROTEIN,N-TERMINAL"/>
    <property type="match status" value="1"/>
</dbReference>
<keyword evidence="2" id="KW-0812">Transmembrane</keyword>
<dbReference type="PANTHER" id="PTHR46967:SF2">
    <property type="entry name" value="SUSHI, VON WILLEBRAND FACTOR TYPE A, EGF AND PENTRAXIN DOMAIN-CONTAINING PROTEIN 1-LIKE"/>
    <property type="match status" value="1"/>
</dbReference>
<feature type="transmembrane region" description="Helical" evidence="2">
    <location>
        <begin position="321"/>
        <end position="345"/>
    </location>
</feature>
<comment type="caution">
    <text evidence="4">The sequence shown here is derived from an EMBL/GenBank/DDBJ whole genome shotgun (WGS) entry which is preliminary data.</text>
</comment>
<feature type="transmembrane region" description="Helical" evidence="2">
    <location>
        <begin position="653"/>
        <end position="675"/>
    </location>
</feature>
<proteinExistence type="predicted"/>
<sequence length="1107" mass="127628">MDQKKKDSKLNNKNNNNGNDFKIEQSNGNQNEKEKEKVNENQNQNQNKNKNCLNEKQNFLFHRRPKKCGFGAYLGSDNKCQNCSAGTFCDKRDATSSESCLSCRVGTYSQSGSRVCLDCPIGTFGNVEHLSKCFDCLPGSWSNTVGNVNSSCNSCPAGTYSTAYGATTIETCLECGPGTYNPQTGATSREFCLKCHMGTYNPHSGSNSTHSCIPCPLGSVSNISGSSSCEFCEKGKIPSKKNDRCESCPAGTYSSQTGSLSCVKCPTNTISIGINNIKCTKCMVNGICLGGDKCKPGHDPNQLCRVCKEGKFRIADICVDCNMIIIHILISLIIPILLLLVYFLVIPKYFSNSQKETIKENVDYDIKKKKLKDNTNEKIIINEIIFKDSITKHGDYHEDDNLNKIEKIKMGTKNKKINQGEKTTEIETEIETENETENGIQKKESENKSKNENINKNQNTNKNINKNKNKKQNKLIEPNESESEKENEIENESEIEQNENENENENKRENENEKVSIEINELNKNNFQEGHNNKLIKEKTSFFQIFFFEIQLMSMLLVFPFGGNRNFQSIGRILTSLLILDFGVIFPPECTPWFSFITSWFLISIIFPIIIFTILVLPLLQTIISKKLKNRYQNNFLFTYFSKINSENLKIKIIRLIVIYFQFMFIPFSLINSFIANFVYNSKNKEHHLQSNPKIKISSKQWESYNPFFILFGLIYLFFTFVNYLIIIYKTYKSNFSNWWVTRFGILFNKFSPKYIWFGIIEYLFTFSIAMVYSGFPSIKPKIIFTLIISLLIILIILILIFRPYKKLDYIIKENGNGNGNGNGKENEKEMENENKSKNENKNKNQNMNKNQIKNDQSSILKIVISFKIICIALLIYLSELQVMNYFIALLYFIATILFFQGIRPFFKNKNKKKHDAVESNNSNNINDNLNLLDNLDSFGQNHILLDSEIFSTLKNEKINSRGDENNINNIVLNFTLNNNDVNNKLNIEEIEEIKNKLSSQDPQRLYYLLKQKNHVQKRQIWELRDQFHRYVKEMRDLKEEIRNHSHINSFFNPKNIINRTNRQKWDFLSDNSDLSNGGDDDDDIINNNDIFSNKSNTEEKIFLTSD</sequence>
<feature type="region of interest" description="Disordered" evidence="1">
    <location>
        <begin position="819"/>
        <end position="850"/>
    </location>
</feature>
<feature type="domain" description="Tyrosine-protein kinase ephrin type A/B receptor-like" evidence="3">
    <location>
        <begin position="122"/>
        <end position="172"/>
    </location>
</feature>
<feature type="region of interest" description="Disordered" evidence="1">
    <location>
        <begin position="416"/>
        <end position="512"/>
    </location>
</feature>
<feature type="transmembrane region" description="Helical" evidence="2">
    <location>
        <begin position="708"/>
        <end position="729"/>
    </location>
</feature>
<dbReference type="InterPro" id="IPR011641">
    <property type="entry name" value="Tyr-kin_ephrin_A/B_rcpt-like"/>
</dbReference>
<keyword evidence="2" id="KW-0472">Membrane</keyword>
<feature type="transmembrane region" description="Helical" evidence="2">
    <location>
        <begin position="593"/>
        <end position="620"/>
    </location>
</feature>
<feature type="region of interest" description="Disordered" evidence="1">
    <location>
        <begin position="1"/>
        <end position="49"/>
    </location>
</feature>
<dbReference type="EMBL" id="JAOAOG010000004">
    <property type="protein sequence ID" value="KAJ6255557.1"/>
    <property type="molecule type" value="Genomic_DNA"/>
</dbReference>
<dbReference type="Pfam" id="PF07699">
    <property type="entry name" value="Ephrin_rec_like"/>
    <property type="match status" value="2"/>
</dbReference>
<dbReference type="SMART" id="SM01411">
    <property type="entry name" value="Ephrin_rec_like"/>
    <property type="match status" value="4"/>
</dbReference>
<feature type="transmembrane region" description="Helical" evidence="2">
    <location>
        <begin position="542"/>
        <end position="562"/>
    </location>
</feature>
<evidence type="ECO:0000256" key="2">
    <source>
        <dbReference type="SAM" id="Phobius"/>
    </source>
</evidence>
<feature type="compositionally biased region" description="Acidic residues" evidence="1">
    <location>
        <begin position="489"/>
        <end position="503"/>
    </location>
</feature>
<evidence type="ECO:0000313" key="4">
    <source>
        <dbReference type="EMBL" id="KAJ6255557.1"/>
    </source>
</evidence>
<dbReference type="SUPFAM" id="SSF57184">
    <property type="entry name" value="Growth factor receptor domain"/>
    <property type="match status" value="2"/>
</dbReference>
<feature type="compositionally biased region" description="Low complexity" evidence="1">
    <location>
        <begin position="40"/>
        <end position="49"/>
    </location>
</feature>
<feature type="transmembrane region" description="Helical" evidence="2">
    <location>
        <begin position="782"/>
        <end position="802"/>
    </location>
</feature>
<feature type="compositionally biased region" description="Basic and acidic residues" evidence="1">
    <location>
        <begin position="825"/>
        <end position="843"/>
    </location>
</feature>
<dbReference type="InterPro" id="IPR009030">
    <property type="entry name" value="Growth_fac_rcpt_cys_sf"/>
</dbReference>
<dbReference type="Proteomes" id="UP001150062">
    <property type="component" value="Unassembled WGS sequence"/>
</dbReference>
<organism evidence="4 5">
    <name type="scientific">Anaeramoeba flamelloides</name>
    <dbReference type="NCBI Taxonomy" id="1746091"/>
    <lineage>
        <taxon>Eukaryota</taxon>
        <taxon>Metamonada</taxon>
        <taxon>Anaeramoebidae</taxon>
        <taxon>Anaeramoeba</taxon>
    </lineage>
</organism>
<feature type="compositionally biased region" description="Basic and acidic residues" evidence="1">
    <location>
        <begin position="1"/>
        <end position="10"/>
    </location>
</feature>
<keyword evidence="5" id="KW-1185">Reference proteome</keyword>
<protein>
    <submittedName>
        <fullName evidence="4">Bromodomain-containing protein</fullName>
    </submittedName>
</protein>
<feature type="domain" description="Tyrosine-protein kinase ephrin type A/B receptor-like" evidence="3">
    <location>
        <begin position="239"/>
        <end position="270"/>
    </location>
</feature>